<dbReference type="KEGG" id="jre:108988264"/>
<name>A0A2I4ECA3_JUGRE</name>
<gene>
    <name evidence="2" type="primary">LOC108988264</name>
</gene>
<dbReference type="GeneID" id="108988264"/>
<dbReference type="AlphaFoldDB" id="A0A2I4ECA3"/>
<dbReference type="Proteomes" id="UP000235220">
    <property type="component" value="Chromosome 14"/>
</dbReference>
<sequence length="407" mass="45346">MLPYLNGQKVFSYVDGTLKQPPQELRAIDGTTSPNPLFETWEIQNNLILSCINASFIDEVLVQVVHCTSSHAVWTALISTFASQSRAQAIHVRSQLFNACKTTQMASEYFMQIKRIADDLAFAEQPLRCDDIIRYILASLGPEYDSLITTVSARDNSLPLEEVYSMLLNCEARIRHHSQTFNLANPSVHVAAKSSNFTSSRGCGSPTFRGNGRGHGSSRDWHRRLGHASFRTVNHVLHANKLHVGSNKRQRTNSCSNDPLPTSFDLNTSTWVLDTEIPDVTTTPAKPATCASDLADHPSIPPNQPAAPRCMITRSQTNNLKPRQPFVGMVKYHLPKCLISKYNSPLTEPTSFTEASKHASWRDAMNSGFNALLKNGTWDLVPPKLHQNLVGNKWVYRIKTLANGHIE</sequence>
<dbReference type="PANTHER" id="PTHR47481">
    <property type="match status" value="1"/>
</dbReference>
<proteinExistence type="predicted"/>
<evidence type="ECO:0000313" key="1">
    <source>
        <dbReference type="Proteomes" id="UP000235220"/>
    </source>
</evidence>
<keyword evidence="1" id="KW-1185">Reference proteome</keyword>
<evidence type="ECO:0000313" key="2">
    <source>
        <dbReference type="RefSeq" id="XP_018817024.1"/>
    </source>
</evidence>
<dbReference type="Gramene" id="Jr14_15730_p1">
    <property type="protein sequence ID" value="cds.Jr14_15730_p1"/>
    <property type="gene ID" value="Jr14_15730"/>
</dbReference>
<dbReference type="PANTHER" id="PTHR47481:SF2">
    <property type="entry name" value="RETROTRANSPOSON GAG DOMAIN-CONTAINING PROTEIN"/>
    <property type="match status" value="1"/>
</dbReference>
<organism evidence="1 2">
    <name type="scientific">Juglans regia</name>
    <name type="common">English walnut</name>
    <dbReference type="NCBI Taxonomy" id="51240"/>
    <lineage>
        <taxon>Eukaryota</taxon>
        <taxon>Viridiplantae</taxon>
        <taxon>Streptophyta</taxon>
        <taxon>Embryophyta</taxon>
        <taxon>Tracheophyta</taxon>
        <taxon>Spermatophyta</taxon>
        <taxon>Magnoliopsida</taxon>
        <taxon>eudicotyledons</taxon>
        <taxon>Gunneridae</taxon>
        <taxon>Pentapetalae</taxon>
        <taxon>rosids</taxon>
        <taxon>fabids</taxon>
        <taxon>Fagales</taxon>
        <taxon>Juglandaceae</taxon>
        <taxon>Juglans</taxon>
    </lineage>
</organism>
<dbReference type="RefSeq" id="XP_018817024.1">
    <property type="nucleotide sequence ID" value="XM_018961479.1"/>
</dbReference>
<dbReference type="Pfam" id="PF14223">
    <property type="entry name" value="Retrotran_gag_2"/>
    <property type="match status" value="1"/>
</dbReference>
<accession>A0A2I4ECA3</accession>
<dbReference type="OrthoDB" id="998461at2759"/>
<protein>
    <submittedName>
        <fullName evidence="2">Uncharacterized protein LOC108988264</fullName>
    </submittedName>
</protein>
<reference evidence="2" key="1">
    <citation type="submission" date="2025-08" db="UniProtKB">
        <authorList>
            <consortium name="RefSeq"/>
        </authorList>
    </citation>
    <scope>IDENTIFICATION</scope>
    <source>
        <tissue evidence="2">Leaves</tissue>
    </source>
</reference>